<dbReference type="Proteomes" id="UP000024635">
    <property type="component" value="Unassembled WGS sequence"/>
</dbReference>
<organism evidence="3 4">
    <name type="scientific">Ancylostoma ceylanicum</name>
    <dbReference type="NCBI Taxonomy" id="53326"/>
    <lineage>
        <taxon>Eukaryota</taxon>
        <taxon>Metazoa</taxon>
        <taxon>Ecdysozoa</taxon>
        <taxon>Nematoda</taxon>
        <taxon>Chromadorea</taxon>
        <taxon>Rhabditida</taxon>
        <taxon>Rhabditina</taxon>
        <taxon>Rhabditomorpha</taxon>
        <taxon>Strongyloidea</taxon>
        <taxon>Ancylostomatidae</taxon>
        <taxon>Ancylostomatinae</taxon>
        <taxon>Ancylostoma</taxon>
    </lineage>
</organism>
<comment type="caution">
    <text evidence="3">The sequence shown here is derived from an EMBL/GenBank/DDBJ whole genome shotgun (WGS) entry which is preliminary data.</text>
</comment>
<feature type="compositionally biased region" description="Low complexity" evidence="1">
    <location>
        <begin position="62"/>
        <end position="79"/>
    </location>
</feature>
<feature type="compositionally biased region" description="Low complexity" evidence="1">
    <location>
        <begin position="26"/>
        <end position="36"/>
    </location>
</feature>
<feature type="region of interest" description="Disordered" evidence="1">
    <location>
        <begin position="157"/>
        <end position="179"/>
    </location>
</feature>
<name>A0A016T4W6_9BILA</name>
<gene>
    <name evidence="3" type="primary">Acey_s0138.g2048</name>
    <name evidence="3" type="synonym">Acey-C54D2.1</name>
    <name evidence="3" type="ORF">Y032_0138g2048</name>
</gene>
<dbReference type="OrthoDB" id="5870131at2759"/>
<accession>A0A016T4W6</accession>
<keyword evidence="4" id="KW-1185">Reference proteome</keyword>
<proteinExistence type="predicted"/>
<evidence type="ECO:0000259" key="2">
    <source>
        <dbReference type="Pfam" id="PF01683"/>
    </source>
</evidence>
<dbReference type="Pfam" id="PF01683">
    <property type="entry name" value="EB"/>
    <property type="match status" value="1"/>
</dbReference>
<evidence type="ECO:0000313" key="4">
    <source>
        <dbReference type="Proteomes" id="UP000024635"/>
    </source>
</evidence>
<evidence type="ECO:0000313" key="3">
    <source>
        <dbReference type="EMBL" id="EYB97671.1"/>
    </source>
</evidence>
<feature type="region of interest" description="Disordered" evidence="1">
    <location>
        <begin position="26"/>
        <end position="79"/>
    </location>
</feature>
<sequence length="278" mass="29650">MALTYLQPQQALLHYPTQQLQVAPVPQQPGIYHPPQAIAPPPPPPPHQVQPLPSPPEPLPVIPQQSEPLPTATQPTSTTTVPRLFDVPSIAYPGDFCQLPQTVCVGGSVCVNNICTCRRGEEPVNGQCEKVEVPLVTDTTTTTSHTIVEASTVSTTPLATTTTTQPTTTTSTTPTTTTTTQTASIATEAATTTRAASTMADVTTTTVPSTTTTAYIGRIDQIPQANPYRCVSCCQPNARNCQPQVIRIDLSYPIPSRGCLSSIDCQRGSFCRQGVCRR</sequence>
<evidence type="ECO:0000256" key="1">
    <source>
        <dbReference type="SAM" id="MobiDB-lite"/>
    </source>
</evidence>
<dbReference type="EMBL" id="JARK01001474">
    <property type="protein sequence ID" value="EYB97671.1"/>
    <property type="molecule type" value="Genomic_DNA"/>
</dbReference>
<protein>
    <recommendedName>
        <fullName evidence="2">EB domain-containing protein</fullName>
    </recommendedName>
</protein>
<dbReference type="AlphaFoldDB" id="A0A016T4W6"/>
<dbReference type="STRING" id="53326.A0A016T4W6"/>
<reference evidence="4" key="1">
    <citation type="journal article" date="2015" name="Nat. Genet.">
        <title>The genome and transcriptome of the zoonotic hookworm Ancylostoma ceylanicum identify infection-specific gene families.</title>
        <authorList>
            <person name="Schwarz E.M."/>
            <person name="Hu Y."/>
            <person name="Antoshechkin I."/>
            <person name="Miller M.M."/>
            <person name="Sternberg P.W."/>
            <person name="Aroian R.V."/>
        </authorList>
    </citation>
    <scope>NUCLEOTIDE SEQUENCE</scope>
    <source>
        <strain evidence="4">HY135</strain>
    </source>
</reference>
<feature type="domain" description="EB" evidence="2">
    <location>
        <begin position="91"/>
        <end position="128"/>
    </location>
</feature>
<dbReference type="InterPro" id="IPR006149">
    <property type="entry name" value="EB_dom"/>
</dbReference>
<feature type="compositionally biased region" description="Pro residues" evidence="1">
    <location>
        <begin position="37"/>
        <end position="61"/>
    </location>
</feature>